<evidence type="ECO:0000313" key="3">
    <source>
        <dbReference type="Proteomes" id="UP000241848"/>
    </source>
</evidence>
<sequence length="76" mass="8228">MVGMVLGEQRCRAGIAHTNARPFEFALGIGAFGATVSSIVHDWVNFLIDHGVIVPFLLALAVVWGLVDNLRSRKVP</sequence>
<organism evidence="2 3">
    <name type="scientific">Sulfobacillus acidophilus</name>
    <dbReference type="NCBI Taxonomy" id="53633"/>
    <lineage>
        <taxon>Bacteria</taxon>
        <taxon>Bacillati</taxon>
        <taxon>Bacillota</taxon>
        <taxon>Clostridia</taxon>
        <taxon>Eubacteriales</taxon>
        <taxon>Clostridiales Family XVII. Incertae Sedis</taxon>
        <taxon>Sulfobacillus</taxon>
    </lineage>
</organism>
<feature type="transmembrane region" description="Helical" evidence="1">
    <location>
        <begin position="46"/>
        <end position="67"/>
    </location>
</feature>
<evidence type="ECO:0000256" key="1">
    <source>
        <dbReference type="SAM" id="Phobius"/>
    </source>
</evidence>
<dbReference type="Proteomes" id="UP000241848">
    <property type="component" value="Unassembled WGS sequence"/>
</dbReference>
<accession>A0A2T2WFK9</accession>
<keyword evidence="1" id="KW-0472">Membrane</keyword>
<reference evidence="2 3" key="1">
    <citation type="journal article" date="2014" name="BMC Genomics">
        <title>Comparison of environmental and isolate Sulfobacillus genomes reveals diverse carbon, sulfur, nitrogen, and hydrogen metabolisms.</title>
        <authorList>
            <person name="Justice N.B."/>
            <person name="Norman A."/>
            <person name="Brown C.T."/>
            <person name="Singh A."/>
            <person name="Thomas B.C."/>
            <person name="Banfield J.F."/>
        </authorList>
    </citation>
    <scope>NUCLEOTIDE SEQUENCE [LARGE SCALE GENOMIC DNA]</scope>
    <source>
        <strain evidence="2">AMDSBA3</strain>
    </source>
</reference>
<feature type="transmembrane region" description="Helical" evidence="1">
    <location>
        <begin position="21"/>
        <end position="40"/>
    </location>
</feature>
<comment type="caution">
    <text evidence="2">The sequence shown here is derived from an EMBL/GenBank/DDBJ whole genome shotgun (WGS) entry which is preliminary data.</text>
</comment>
<keyword evidence="1" id="KW-1133">Transmembrane helix</keyword>
<name>A0A2T2WFK9_9FIRM</name>
<protein>
    <submittedName>
        <fullName evidence="2">Uncharacterized protein</fullName>
    </submittedName>
</protein>
<gene>
    <name evidence="2" type="ORF">C7B45_12430</name>
</gene>
<evidence type="ECO:0000313" key="2">
    <source>
        <dbReference type="EMBL" id="PSR21037.1"/>
    </source>
</evidence>
<proteinExistence type="predicted"/>
<dbReference type="AlphaFoldDB" id="A0A2T2WFK9"/>
<dbReference type="EMBL" id="PXYV01000044">
    <property type="protein sequence ID" value="PSR21037.1"/>
    <property type="molecule type" value="Genomic_DNA"/>
</dbReference>
<keyword evidence="1" id="KW-0812">Transmembrane</keyword>